<evidence type="ECO:0000259" key="1">
    <source>
        <dbReference type="Pfam" id="PF13144"/>
    </source>
</evidence>
<evidence type="ECO:0000313" key="3">
    <source>
        <dbReference type="Proteomes" id="UP000199476"/>
    </source>
</evidence>
<dbReference type="RefSeq" id="WP_089759658.1">
    <property type="nucleotide sequence ID" value="NZ_FNGO01000008.1"/>
</dbReference>
<accession>A0A1G9ML27</accession>
<sequence>MKNLSVTMVLFMIILVFLGVFGSERIQAAEAVIHLPERAEVTSPEIYLENIADISADEAEKDIIRSIKIDRFTNLHSSKNLSRRLIELHVRNSGFSREEFQITGAEEVAVEIKSRNISESAVFSELKEKIEGYFYESSEYSLPAGEFTTTIELKSDPEEILIPAGEAEVKLSGTNFDRGGRVQQPIDVFIEGERWDRIFLELFIEHEFETYKLGENVERGQRVDDDQLFQERVRVSQLPQKPILSLEDELVQEGEYTRDYNAGQILTADMMEMPILIRHGDKISGRASEGGINITVTVIARDRGRLSDIITVENSMSGERKEARVLSEDMVEIVD</sequence>
<keyword evidence="3" id="KW-1185">Reference proteome</keyword>
<feature type="domain" description="Flagella basal body P-ring formation protein FlgA SAF" evidence="1">
    <location>
        <begin position="214"/>
        <end position="333"/>
    </location>
</feature>
<dbReference type="InterPro" id="IPR017585">
    <property type="entry name" value="SAF_FlgA"/>
</dbReference>
<dbReference type="GO" id="GO:0044780">
    <property type="term" value="P:bacterial-type flagellum assembly"/>
    <property type="evidence" value="ECO:0007669"/>
    <property type="project" value="InterPro"/>
</dbReference>
<dbReference type="InterPro" id="IPR039246">
    <property type="entry name" value="Flagellar_FlgA"/>
</dbReference>
<keyword evidence="2" id="KW-0966">Cell projection</keyword>
<reference evidence="2 3" key="1">
    <citation type="submission" date="2016-10" db="EMBL/GenBank/DDBJ databases">
        <authorList>
            <person name="de Groot N.N."/>
        </authorList>
    </citation>
    <scope>NUCLEOTIDE SEQUENCE [LARGE SCALE GENOMIC DNA]</scope>
    <source>
        <strain evidence="2 3">SLAS-1</strain>
    </source>
</reference>
<evidence type="ECO:0000313" key="2">
    <source>
        <dbReference type="EMBL" id="SDL74834.1"/>
    </source>
</evidence>
<protein>
    <submittedName>
        <fullName evidence="2">Flagella basal body P-ring formation protein FlgA</fullName>
    </submittedName>
</protein>
<dbReference type="EMBL" id="FNGO01000008">
    <property type="protein sequence ID" value="SDL74834.1"/>
    <property type="molecule type" value="Genomic_DNA"/>
</dbReference>
<dbReference type="Proteomes" id="UP000199476">
    <property type="component" value="Unassembled WGS sequence"/>
</dbReference>
<dbReference type="AlphaFoldDB" id="A0A1G9ML27"/>
<keyword evidence="2" id="KW-0282">Flagellum</keyword>
<gene>
    <name evidence="2" type="ORF">SAMN04488692_10898</name>
</gene>
<dbReference type="Gene3D" id="3.90.1210.10">
    <property type="entry name" value="Antifreeze-like/N-acetylneuraminic acid synthase C-terminal domain"/>
    <property type="match status" value="1"/>
</dbReference>
<proteinExistence type="predicted"/>
<dbReference type="PANTHER" id="PTHR36307">
    <property type="entry name" value="FLAGELLA BASAL BODY P-RING FORMATION PROTEIN FLGA"/>
    <property type="match status" value="1"/>
</dbReference>
<dbReference type="PANTHER" id="PTHR36307:SF1">
    <property type="entry name" value="FLAGELLA BASAL BODY P-RING FORMATION PROTEIN FLGA"/>
    <property type="match status" value="1"/>
</dbReference>
<dbReference type="OrthoDB" id="2111534at2"/>
<dbReference type="Pfam" id="PF13144">
    <property type="entry name" value="ChapFlgA"/>
    <property type="match status" value="1"/>
</dbReference>
<dbReference type="Gene3D" id="2.30.30.760">
    <property type="match status" value="1"/>
</dbReference>
<name>A0A1G9ML27_9FIRM</name>
<dbReference type="NCBIfam" id="TIGR03170">
    <property type="entry name" value="flgA_cterm"/>
    <property type="match status" value="1"/>
</dbReference>
<keyword evidence="2" id="KW-0969">Cilium</keyword>
<organism evidence="2 3">
    <name type="scientific">Halarsenatibacter silvermanii</name>
    <dbReference type="NCBI Taxonomy" id="321763"/>
    <lineage>
        <taxon>Bacteria</taxon>
        <taxon>Bacillati</taxon>
        <taxon>Bacillota</taxon>
        <taxon>Clostridia</taxon>
        <taxon>Halanaerobiales</taxon>
        <taxon>Halarsenatibacteraceae</taxon>
        <taxon>Halarsenatibacter</taxon>
    </lineage>
</organism>
<dbReference type="STRING" id="321763.SAMN04488692_10898"/>